<dbReference type="EMBL" id="GEFH01000821">
    <property type="protein sequence ID" value="JAP67760.1"/>
    <property type="molecule type" value="mRNA"/>
</dbReference>
<feature type="compositionally biased region" description="Polar residues" evidence="1">
    <location>
        <begin position="59"/>
        <end position="75"/>
    </location>
</feature>
<feature type="non-terminal residue" evidence="2">
    <location>
        <position position="1"/>
    </location>
</feature>
<sequence length="503" mass="54616">APRSNVQTLRELFNEKDARCMPHVASVKKREGPTEVRIPRPSLAPKPPSNRKLSVGSAKETSAENSSPAGQSSVPESLHWAGGAPTRRASFEHSRVQQVEPSGTAEVSSVPCEDLSQVVVGDKSPDSGSLCGEALSEEDYVTPISLSPKPPETPHKRIVATSPLRSEEVPPCLPKLAASLAHKAKPKLPEPPLYVPPQLVHHPVVPGWQRRELPLANTACPPKPARPFGMRLLVHPSLQNATHSATQPDGPSLPNRSTPPVPPSRAPPPRPSVPKPPRLLPSLPTAPADDACSEPRQPTSPIPEYTEDEELGRTVAADEELYADTEMDEAPPSLPPARTPSVPPRQPDDELYQDTLEELYEEMPTEEIAPALPPPMKVLDSLPRKDKQDVGKAFGLPSGWEKLQPLDAGHARTSSTGGSKDLPLRRGEPVYVLRFENNPPGKWLVRNHQGEVGYADLMNIEVDAESVKFIMTSHRSPSASLRKQPASAMQSGDEEEAIYEETF</sequence>
<accession>A0A131XNS2</accession>
<protein>
    <submittedName>
        <fullName evidence="2">Putative proteoglycan 4</fullName>
    </submittedName>
</protein>
<dbReference type="SUPFAM" id="SSF50044">
    <property type="entry name" value="SH3-domain"/>
    <property type="match status" value="1"/>
</dbReference>
<feature type="compositionally biased region" description="Acidic residues" evidence="1">
    <location>
        <begin position="317"/>
        <end position="329"/>
    </location>
</feature>
<evidence type="ECO:0000256" key="1">
    <source>
        <dbReference type="SAM" id="MobiDB-lite"/>
    </source>
</evidence>
<feature type="region of interest" description="Disordered" evidence="1">
    <location>
        <begin position="474"/>
        <end position="503"/>
    </location>
</feature>
<feature type="compositionally biased region" description="Acidic residues" evidence="1">
    <location>
        <begin position="492"/>
        <end position="503"/>
    </location>
</feature>
<feature type="region of interest" description="Disordered" evidence="1">
    <location>
        <begin position="216"/>
        <end position="351"/>
    </location>
</feature>
<name>A0A131XNS2_9ACAR</name>
<feature type="compositionally biased region" description="Polar residues" evidence="1">
    <location>
        <begin position="237"/>
        <end position="256"/>
    </location>
</feature>
<feature type="region of interest" description="Disordered" evidence="1">
    <location>
        <begin position="23"/>
        <end position="110"/>
    </location>
</feature>
<proteinExistence type="evidence at transcript level"/>
<dbReference type="AlphaFoldDB" id="A0A131XNS2"/>
<feature type="compositionally biased region" description="Polar residues" evidence="1">
    <location>
        <begin position="96"/>
        <end position="107"/>
    </location>
</feature>
<feature type="compositionally biased region" description="Pro residues" evidence="1">
    <location>
        <begin position="257"/>
        <end position="279"/>
    </location>
</feature>
<evidence type="ECO:0000313" key="2">
    <source>
        <dbReference type="EMBL" id="JAP67760.1"/>
    </source>
</evidence>
<feature type="region of interest" description="Disordered" evidence="1">
    <location>
        <begin position="389"/>
        <end position="423"/>
    </location>
</feature>
<feature type="compositionally biased region" description="Pro residues" evidence="1">
    <location>
        <begin position="332"/>
        <end position="345"/>
    </location>
</feature>
<dbReference type="Gene3D" id="2.30.30.40">
    <property type="entry name" value="SH3 Domains"/>
    <property type="match status" value="1"/>
</dbReference>
<organism evidence="2">
    <name type="scientific">Hyalomma excavatum</name>
    <dbReference type="NCBI Taxonomy" id="257692"/>
    <lineage>
        <taxon>Eukaryota</taxon>
        <taxon>Metazoa</taxon>
        <taxon>Ecdysozoa</taxon>
        <taxon>Arthropoda</taxon>
        <taxon>Chelicerata</taxon>
        <taxon>Arachnida</taxon>
        <taxon>Acari</taxon>
        <taxon>Parasitiformes</taxon>
        <taxon>Ixodida</taxon>
        <taxon>Ixodoidea</taxon>
        <taxon>Ixodidae</taxon>
        <taxon>Hyalomminae</taxon>
        <taxon>Hyalomma</taxon>
    </lineage>
</organism>
<dbReference type="InterPro" id="IPR036028">
    <property type="entry name" value="SH3-like_dom_sf"/>
</dbReference>
<reference evidence="2" key="1">
    <citation type="journal article" date="2017" name="Ticks Tick Borne Dis.">
        <title>An insight into the sialome of Hyalomma excavatum.</title>
        <authorList>
            <person name="Ribeiro J.M."/>
            <person name="Slovak M."/>
            <person name="Francischetti I.M."/>
        </authorList>
    </citation>
    <scope>NUCLEOTIDE SEQUENCE</scope>
    <source>
        <strain evidence="2">Samish</strain>
        <tissue evidence="2">Salivary glands</tissue>
    </source>
</reference>
<feature type="compositionally biased region" description="Basic and acidic residues" evidence="1">
    <location>
        <begin position="28"/>
        <end position="38"/>
    </location>
</feature>